<dbReference type="Gene3D" id="2.30.30.40">
    <property type="entry name" value="SH3 Domains"/>
    <property type="match status" value="1"/>
</dbReference>
<evidence type="ECO:0000259" key="16">
    <source>
        <dbReference type="PROSITE" id="PS50001"/>
    </source>
</evidence>
<dbReference type="Proteomes" id="UP000018467">
    <property type="component" value="Unassembled WGS sequence"/>
</dbReference>
<dbReference type="Gene3D" id="3.30.505.10">
    <property type="entry name" value="SH2 domain"/>
    <property type="match status" value="1"/>
</dbReference>
<dbReference type="PROSITE" id="PS00107">
    <property type="entry name" value="PROTEIN_KINASE_ATP"/>
    <property type="match status" value="1"/>
</dbReference>
<keyword evidence="20" id="KW-1185">Reference proteome</keyword>
<reference evidence="19" key="3">
    <citation type="submission" date="2025-08" db="UniProtKB">
        <authorList>
            <consortium name="Ensembl"/>
        </authorList>
    </citation>
    <scope>IDENTIFICATION</scope>
</reference>
<evidence type="ECO:0000256" key="6">
    <source>
        <dbReference type="ARBA" id="ARBA00022777"/>
    </source>
</evidence>
<reference evidence="19" key="4">
    <citation type="submission" date="2025-09" db="UniProtKB">
        <authorList>
            <consortium name="Ensembl"/>
        </authorList>
    </citation>
    <scope>IDENTIFICATION</scope>
</reference>
<dbReference type="Gene3D" id="3.30.200.20">
    <property type="entry name" value="Phosphorylase Kinase, domain 1"/>
    <property type="match status" value="1"/>
</dbReference>
<dbReference type="SMART" id="SM00326">
    <property type="entry name" value="SH3"/>
    <property type="match status" value="1"/>
</dbReference>
<protein>
    <recommendedName>
        <fullName evidence="15">Tyrosine-protein kinase</fullName>
        <ecNumber evidence="15">2.7.10.2</ecNumber>
    </recommendedName>
</protein>
<dbReference type="GO" id="GO:0004715">
    <property type="term" value="F:non-membrane spanning protein tyrosine kinase activity"/>
    <property type="evidence" value="ECO:0007669"/>
    <property type="project" value="UniProtKB-EC"/>
</dbReference>
<organism evidence="19 20">
    <name type="scientific">Astyanax mexicanus</name>
    <name type="common">Blind cave fish</name>
    <name type="synonym">Astyanax fasciatus mexicanus</name>
    <dbReference type="NCBI Taxonomy" id="7994"/>
    <lineage>
        <taxon>Eukaryota</taxon>
        <taxon>Metazoa</taxon>
        <taxon>Chordata</taxon>
        <taxon>Craniata</taxon>
        <taxon>Vertebrata</taxon>
        <taxon>Euteleostomi</taxon>
        <taxon>Actinopterygii</taxon>
        <taxon>Neopterygii</taxon>
        <taxon>Teleostei</taxon>
        <taxon>Ostariophysi</taxon>
        <taxon>Characiformes</taxon>
        <taxon>Characoidei</taxon>
        <taxon>Acestrorhamphidae</taxon>
        <taxon>Acestrorhamphinae</taxon>
        <taxon>Astyanax</taxon>
    </lineage>
</organism>
<evidence type="ECO:0000259" key="17">
    <source>
        <dbReference type="PROSITE" id="PS50002"/>
    </source>
</evidence>
<dbReference type="Gene3D" id="1.10.510.10">
    <property type="entry name" value="Transferase(Phosphotransferase) domain 1"/>
    <property type="match status" value="1"/>
</dbReference>
<dbReference type="InterPro" id="IPR000719">
    <property type="entry name" value="Prot_kinase_dom"/>
</dbReference>
<name>A0A3B1KF30_ASTMX</name>
<dbReference type="PROSITE" id="PS50001">
    <property type="entry name" value="SH2"/>
    <property type="match status" value="1"/>
</dbReference>
<dbReference type="InterPro" id="IPR001245">
    <property type="entry name" value="Ser-Thr/Tyr_kinase_cat_dom"/>
</dbReference>
<evidence type="ECO:0000256" key="7">
    <source>
        <dbReference type="ARBA" id="ARBA00022840"/>
    </source>
</evidence>
<keyword evidence="5 14" id="KW-0547">Nucleotide-binding</keyword>
<keyword evidence="4" id="KW-0519">Myristate</keyword>
<dbReference type="SUPFAM" id="SSF55550">
    <property type="entry name" value="SH2 domain"/>
    <property type="match status" value="1"/>
</dbReference>
<evidence type="ECO:0000256" key="10">
    <source>
        <dbReference type="ARBA" id="ARBA00023288"/>
    </source>
</evidence>
<evidence type="ECO:0000256" key="9">
    <source>
        <dbReference type="ARBA" id="ARBA00023137"/>
    </source>
</evidence>
<sequence>QMKGPEGEARCPCPSLQSLQTLLSSLFTQPPTQPPTAQPADPPAARALYKALWSFQGRAVDELSFQTGDSFRMLQQEGEWCRVEKISPQGLIQAEGFVPSNYLAKEQTLEEQPWYFGSLNRLETQKLLLAAGNKVGAFLLRRSERDEVGCVLSVRLSDKELKHFKVHEDEEGFYVDPDSTFPGLEQLVEHYKSHPLSSGTLLGEPCTRPQDLSHNTVDDWELPKEEFALEEQLGSGFFADVYRGTWKGMVKVAVKILKNNDQLQEFQLETQMLKKLRHRHLITLFAICTTNVPYYIITELMEKGNLLNVLRGQEGRNLEPHALTDMASQVADGMAYLEEKNSIHRDLAARNVLVGEDNLCKVADFGLARVIKEPFYLSEEKKIPYKWSAPEAISHGRFSNKSDVWSFGILLYEIFTYGGSPYPSHNNHEVFYLISSGYRMPAPPKCPPHIYDLMLKCWRESAEERPDFSEVIEYFHINHIHLSLT</sequence>
<keyword evidence="10" id="KW-0449">Lipoprotein</keyword>
<comment type="catalytic activity">
    <reaction evidence="11 15">
        <text>L-tyrosyl-[protein] + ATP = O-phospho-L-tyrosyl-[protein] + ADP + H(+)</text>
        <dbReference type="Rhea" id="RHEA:10596"/>
        <dbReference type="Rhea" id="RHEA-COMP:10136"/>
        <dbReference type="Rhea" id="RHEA-COMP:20101"/>
        <dbReference type="ChEBI" id="CHEBI:15378"/>
        <dbReference type="ChEBI" id="CHEBI:30616"/>
        <dbReference type="ChEBI" id="CHEBI:46858"/>
        <dbReference type="ChEBI" id="CHEBI:61978"/>
        <dbReference type="ChEBI" id="CHEBI:456216"/>
        <dbReference type="EC" id="2.7.10.2"/>
    </reaction>
</comment>
<evidence type="ECO:0000256" key="12">
    <source>
        <dbReference type="PROSITE-ProRule" id="PRU00191"/>
    </source>
</evidence>
<dbReference type="InterPro" id="IPR020635">
    <property type="entry name" value="Tyr_kinase_cat_dom"/>
</dbReference>
<dbReference type="AlphaFoldDB" id="A0A3B1KF30"/>
<feature type="domain" description="SH3" evidence="17">
    <location>
        <begin position="44"/>
        <end position="108"/>
    </location>
</feature>
<dbReference type="InterPro" id="IPR036028">
    <property type="entry name" value="SH3-like_dom_sf"/>
</dbReference>
<dbReference type="GO" id="GO:0005524">
    <property type="term" value="F:ATP binding"/>
    <property type="evidence" value="ECO:0007669"/>
    <property type="project" value="UniProtKB-UniRule"/>
</dbReference>
<dbReference type="Pfam" id="PF07714">
    <property type="entry name" value="PK_Tyr_Ser-Thr"/>
    <property type="match status" value="1"/>
</dbReference>
<evidence type="ECO:0000256" key="1">
    <source>
        <dbReference type="ARBA" id="ARBA00022443"/>
    </source>
</evidence>
<dbReference type="InterPro" id="IPR000980">
    <property type="entry name" value="SH2"/>
</dbReference>
<evidence type="ECO:0000256" key="13">
    <source>
        <dbReference type="PROSITE-ProRule" id="PRU00192"/>
    </source>
</evidence>
<evidence type="ECO:0000256" key="2">
    <source>
        <dbReference type="ARBA" id="ARBA00022553"/>
    </source>
</evidence>
<keyword evidence="1 13" id="KW-0728">SH3 domain</keyword>
<accession>A0A3B1KF30</accession>
<keyword evidence="2" id="KW-0597">Phosphoprotein</keyword>
<evidence type="ECO:0000256" key="15">
    <source>
        <dbReference type="RuleBase" id="RU362096"/>
    </source>
</evidence>
<dbReference type="InterPro" id="IPR011009">
    <property type="entry name" value="Kinase-like_dom_sf"/>
</dbReference>
<evidence type="ECO:0000259" key="18">
    <source>
        <dbReference type="PROSITE" id="PS50011"/>
    </source>
</evidence>
<feature type="domain" description="SH2" evidence="16">
    <location>
        <begin position="114"/>
        <end position="206"/>
    </location>
</feature>
<keyword evidence="3 15" id="KW-0808">Transferase</keyword>
<evidence type="ECO:0000313" key="19">
    <source>
        <dbReference type="Ensembl" id="ENSAMXP00000052635.1"/>
    </source>
</evidence>
<dbReference type="InterPro" id="IPR001452">
    <property type="entry name" value="SH3_domain"/>
</dbReference>
<dbReference type="PRINTS" id="PR00401">
    <property type="entry name" value="SH2DOMAIN"/>
</dbReference>
<dbReference type="InterPro" id="IPR036860">
    <property type="entry name" value="SH2_dom_sf"/>
</dbReference>
<evidence type="ECO:0000256" key="3">
    <source>
        <dbReference type="ARBA" id="ARBA00022679"/>
    </source>
</evidence>
<reference evidence="20" key="1">
    <citation type="submission" date="2013-03" db="EMBL/GenBank/DDBJ databases">
        <authorList>
            <person name="Jeffery W."/>
            <person name="Warren W."/>
            <person name="Wilson R.K."/>
        </authorList>
    </citation>
    <scope>NUCLEOTIDE SEQUENCE</scope>
    <source>
        <strain evidence="20">female</strain>
    </source>
</reference>
<dbReference type="PRINTS" id="PR00109">
    <property type="entry name" value="TYRKINASE"/>
</dbReference>
<keyword evidence="6 15" id="KW-0418">Kinase</keyword>
<dbReference type="PROSITE" id="PS50002">
    <property type="entry name" value="SH3"/>
    <property type="match status" value="1"/>
</dbReference>
<keyword evidence="8 12" id="KW-0727">SH2 domain</keyword>
<evidence type="ECO:0000256" key="5">
    <source>
        <dbReference type="ARBA" id="ARBA00022741"/>
    </source>
</evidence>
<dbReference type="EC" id="2.7.10.2" evidence="15"/>
<reference evidence="20" key="2">
    <citation type="journal article" date="2014" name="Nat. Commun.">
        <title>The cavefish genome reveals candidate genes for eye loss.</title>
        <authorList>
            <person name="McGaugh S.E."/>
            <person name="Gross J.B."/>
            <person name="Aken B."/>
            <person name="Blin M."/>
            <person name="Borowsky R."/>
            <person name="Chalopin D."/>
            <person name="Hinaux H."/>
            <person name="Jeffery W.R."/>
            <person name="Keene A."/>
            <person name="Ma L."/>
            <person name="Minx P."/>
            <person name="Murphy D."/>
            <person name="O'Quin K.E."/>
            <person name="Retaux S."/>
            <person name="Rohner N."/>
            <person name="Searle S.M."/>
            <person name="Stahl B.A."/>
            <person name="Tabin C."/>
            <person name="Volff J.N."/>
            <person name="Yoshizawa M."/>
            <person name="Warren W.C."/>
        </authorList>
    </citation>
    <scope>NUCLEOTIDE SEQUENCE [LARGE SCALE GENOMIC DNA]</scope>
    <source>
        <strain evidence="20">female</strain>
    </source>
</reference>
<dbReference type="SUPFAM" id="SSF50044">
    <property type="entry name" value="SH3-domain"/>
    <property type="match status" value="1"/>
</dbReference>
<dbReference type="InterPro" id="IPR017441">
    <property type="entry name" value="Protein_kinase_ATP_BS"/>
</dbReference>
<dbReference type="Ensembl" id="ENSAMXT00000038985.1">
    <property type="protein sequence ID" value="ENSAMXP00000052635.1"/>
    <property type="gene ID" value="ENSAMXG00000038820.1"/>
</dbReference>
<evidence type="ECO:0000256" key="11">
    <source>
        <dbReference type="ARBA" id="ARBA00051245"/>
    </source>
</evidence>
<evidence type="ECO:0000256" key="14">
    <source>
        <dbReference type="PROSITE-ProRule" id="PRU10141"/>
    </source>
</evidence>
<dbReference type="PROSITE" id="PS50011">
    <property type="entry name" value="PROTEIN_KINASE_DOM"/>
    <property type="match status" value="1"/>
</dbReference>
<evidence type="ECO:0000256" key="8">
    <source>
        <dbReference type="ARBA" id="ARBA00022999"/>
    </source>
</evidence>
<evidence type="ECO:0000313" key="20">
    <source>
        <dbReference type="Proteomes" id="UP000018467"/>
    </source>
</evidence>
<dbReference type="PANTHER" id="PTHR24418">
    <property type="entry name" value="TYROSINE-PROTEIN KINASE"/>
    <property type="match status" value="1"/>
</dbReference>
<proteinExistence type="inferred from homology"/>
<dbReference type="Pfam" id="PF00017">
    <property type="entry name" value="SH2"/>
    <property type="match status" value="1"/>
</dbReference>
<dbReference type="SMART" id="SM00252">
    <property type="entry name" value="SH2"/>
    <property type="match status" value="1"/>
</dbReference>
<dbReference type="InterPro" id="IPR050198">
    <property type="entry name" value="Non-receptor_tyrosine_kinases"/>
</dbReference>
<evidence type="ECO:0000256" key="4">
    <source>
        <dbReference type="ARBA" id="ARBA00022707"/>
    </source>
</evidence>
<dbReference type="Pfam" id="PF14604">
    <property type="entry name" value="SH3_9"/>
    <property type="match status" value="1"/>
</dbReference>
<feature type="binding site" evidence="14">
    <location>
        <position position="255"/>
    </location>
    <ligand>
        <name>ATP</name>
        <dbReference type="ChEBI" id="CHEBI:30616"/>
    </ligand>
</feature>
<dbReference type="GeneTree" id="ENSGT00940000161218"/>
<keyword evidence="7 14" id="KW-0067">ATP-binding</keyword>
<keyword evidence="9 15" id="KW-0829">Tyrosine-protein kinase</keyword>
<dbReference type="FunFam" id="3.30.200.20:FF:000053">
    <property type="entry name" value="Tyrosine-protein kinase"/>
    <property type="match status" value="1"/>
</dbReference>
<dbReference type="SMART" id="SM00219">
    <property type="entry name" value="TyrKc"/>
    <property type="match status" value="1"/>
</dbReference>
<comment type="similarity">
    <text evidence="15">Belongs to the protein kinase superfamily. Tyr protein kinase family.</text>
</comment>
<feature type="domain" description="Protein kinase" evidence="18">
    <location>
        <begin position="227"/>
        <end position="482"/>
    </location>
</feature>
<dbReference type="FunFam" id="1.10.510.10:FF:000399">
    <property type="entry name" value="Tyrosine-protein kinase"/>
    <property type="match status" value="1"/>
</dbReference>
<dbReference type="SUPFAM" id="SSF56112">
    <property type="entry name" value="Protein kinase-like (PK-like)"/>
    <property type="match status" value="1"/>
</dbReference>
<dbReference type="Bgee" id="ENSAMXG00000038820">
    <property type="expression patterns" value="Expressed in pharyngeal gill and 6 other cell types or tissues"/>
</dbReference>